<evidence type="ECO:0000256" key="2">
    <source>
        <dbReference type="ARBA" id="ARBA00022771"/>
    </source>
</evidence>
<dbReference type="InterPro" id="IPR044508">
    <property type="entry name" value="At5g50450/At1g67340-like"/>
</dbReference>
<accession>A0A1C7MI63</accession>
<dbReference type="AlphaFoldDB" id="A0A1C7MI63"/>
<name>A0A1C7MI63_GRIFR</name>
<dbReference type="InterPro" id="IPR002893">
    <property type="entry name" value="Znf_MYND"/>
</dbReference>
<evidence type="ECO:0000313" key="6">
    <source>
        <dbReference type="EMBL" id="OBZ76530.1"/>
    </source>
</evidence>
<keyword evidence="7" id="KW-1185">Reference proteome</keyword>
<dbReference type="PANTHER" id="PTHR46758:SF2">
    <property type="entry name" value="OJ1485_B09.11 PROTEIN"/>
    <property type="match status" value="1"/>
</dbReference>
<dbReference type="Gene3D" id="6.10.140.2220">
    <property type="match status" value="1"/>
</dbReference>
<dbReference type="EMBL" id="LUGG01000003">
    <property type="protein sequence ID" value="OBZ76530.1"/>
    <property type="molecule type" value="Genomic_DNA"/>
</dbReference>
<dbReference type="Pfam" id="PF01753">
    <property type="entry name" value="zf-MYND"/>
    <property type="match status" value="1"/>
</dbReference>
<feature type="domain" description="MYND-type" evidence="5">
    <location>
        <begin position="314"/>
        <end position="355"/>
    </location>
</feature>
<dbReference type="SUPFAM" id="SSF144232">
    <property type="entry name" value="HIT/MYND zinc finger-like"/>
    <property type="match status" value="1"/>
</dbReference>
<dbReference type="PANTHER" id="PTHR46758">
    <property type="entry name" value="MYND DOMAIN-CONTAINING"/>
    <property type="match status" value="1"/>
</dbReference>
<dbReference type="GO" id="GO:0008270">
    <property type="term" value="F:zinc ion binding"/>
    <property type="evidence" value="ECO:0007669"/>
    <property type="project" value="UniProtKB-KW"/>
</dbReference>
<sequence>MNKRMGMEGMLGVGGGMISKEAQKNLEKAEDLCRKRRPEKALPYLEKAMEGGNNLDAIVQMAFLMPTMDMSVKLLEEAEEKGRAQLIRALGPKCFDDDGDCVEHFWGLLETRPYMRVLQALVRLAFETKDYSKSANTIIEMLRLCPGDNMGQRDWLGSVLMKAGRSVDALSFAQAWLQPETVKTGAPPKRGGCTFASPSKEPMRQERVDSLSEWGPAEIIYTGALSSFKLWGDCELARQYLKIGARLNPHILLKILAKVDQPRSLNNSPRALNSPESAQDYLWLTQDLWMAPDIWAWADSDAEAKSSVLRTCSRADCGKLEDKVAEFKRCGGCKEVVYCGPECQKQDWKEHKPRMSLPTPPFPHVPPNVFPLAECQAHKKQKEFLRMMRQGKQAPASGMDSAFFG</sequence>
<gene>
    <name evidence="6" type="ORF">A0H81_03534</name>
</gene>
<dbReference type="Proteomes" id="UP000092993">
    <property type="component" value="Unassembled WGS sequence"/>
</dbReference>
<organism evidence="6 7">
    <name type="scientific">Grifola frondosa</name>
    <name type="common">Maitake</name>
    <name type="synonym">Polyporus frondosus</name>
    <dbReference type="NCBI Taxonomy" id="5627"/>
    <lineage>
        <taxon>Eukaryota</taxon>
        <taxon>Fungi</taxon>
        <taxon>Dikarya</taxon>
        <taxon>Basidiomycota</taxon>
        <taxon>Agaricomycotina</taxon>
        <taxon>Agaricomycetes</taxon>
        <taxon>Polyporales</taxon>
        <taxon>Grifolaceae</taxon>
        <taxon>Grifola</taxon>
    </lineage>
</organism>
<protein>
    <recommendedName>
        <fullName evidence="5">MYND-type domain-containing protein</fullName>
    </recommendedName>
</protein>
<evidence type="ECO:0000256" key="3">
    <source>
        <dbReference type="ARBA" id="ARBA00022833"/>
    </source>
</evidence>
<keyword evidence="1" id="KW-0479">Metal-binding</keyword>
<evidence type="ECO:0000256" key="4">
    <source>
        <dbReference type="PROSITE-ProRule" id="PRU00134"/>
    </source>
</evidence>
<evidence type="ECO:0000259" key="5">
    <source>
        <dbReference type="PROSITE" id="PS50865"/>
    </source>
</evidence>
<keyword evidence="2 4" id="KW-0863">Zinc-finger</keyword>
<comment type="caution">
    <text evidence="6">The sequence shown here is derived from an EMBL/GenBank/DDBJ whole genome shotgun (WGS) entry which is preliminary data.</text>
</comment>
<dbReference type="OMA" id="RLCPGDN"/>
<evidence type="ECO:0000256" key="1">
    <source>
        <dbReference type="ARBA" id="ARBA00022723"/>
    </source>
</evidence>
<reference evidence="6 7" key="1">
    <citation type="submission" date="2016-03" db="EMBL/GenBank/DDBJ databases">
        <title>Whole genome sequencing of Grifola frondosa 9006-11.</title>
        <authorList>
            <person name="Min B."/>
            <person name="Park H."/>
            <person name="Kim J.-G."/>
            <person name="Cho H."/>
            <person name="Oh Y.-L."/>
            <person name="Kong W.-S."/>
            <person name="Choi I.-G."/>
        </authorList>
    </citation>
    <scope>NUCLEOTIDE SEQUENCE [LARGE SCALE GENOMIC DNA]</scope>
    <source>
        <strain evidence="6 7">9006-11</strain>
    </source>
</reference>
<keyword evidence="3" id="KW-0862">Zinc</keyword>
<dbReference type="OrthoDB" id="432970at2759"/>
<dbReference type="STRING" id="5627.A0A1C7MI63"/>
<evidence type="ECO:0000313" key="7">
    <source>
        <dbReference type="Proteomes" id="UP000092993"/>
    </source>
</evidence>
<dbReference type="PROSITE" id="PS50865">
    <property type="entry name" value="ZF_MYND_2"/>
    <property type="match status" value="1"/>
</dbReference>
<proteinExistence type="predicted"/>